<protein>
    <submittedName>
        <fullName evidence="1">Uncharacterized protein</fullName>
    </submittedName>
</protein>
<gene>
    <name evidence="1" type="ORF">OXX778_LOCUS9970</name>
</gene>
<dbReference type="AlphaFoldDB" id="A0A813XHW8"/>
<proteinExistence type="predicted"/>
<accession>A0A813XHW8</accession>
<reference evidence="1" key="1">
    <citation type="submission" date="2021-02" db="EMBL/GenBank/DDBJ databases">
        <authorList>
            <person name="Nowell W R."/>
        </authorList>
    </citation>
    <scope>NUCLEOTIDE SEQUENCE</scope>
    <source>
        <strain evidence="1">Ploen Becks lab</strain>
    </source>
</reference>
<evidence type="ECO:0000313" key="2">
    <source>
        <dbReference type="Proteomes" id="UP000663879"/>
    </source>
</evidence>
<evidence type="ECO:0000313" key="1">
    <source>
        <dbReference type="EMBL" id="CAF0871784.1"/>
    </source>
</evidence>
<dbReference type="OrthoDB" id="10194741at2759"/>
<dbReference type="Proteomes" id="UP000663879">
    <property type="component" value="Unassembled WGS sequence"/>
</dbReference>
<comment type="caution">
    <text evidence="1">The sequence shown here is derived from an EMBL/GenBank/DDBJ whole genome shotgun (WGS) entry which is preliminary data.</text>
</comment>
<feature type="non-terminal residue" evidence="1">
    <location>
        <position position="1"/>
    </location>
</feature>
<name>A0A813XHW8_9BILA</name>
<organism evidence="1 2">
    <name type="scientific">Brachionus calyciflorus</name>
    <dbReference type="NCBI Taxonomy" id="104777"/>
    <lineage>
        <taxon>Eukaryota</taxon>
        <taxon>Metazoa</taxon>
        <taxon>Spiralia</taxon>
        <taxon>Gnathifera</taxon>
        <taxon>Rotifera</taxon>
        <taxon>Eurotatoria</taxon>
        <taxon>Monogononta</taxon>
        <taxon>Pseudotrocha</taxon>
        <taxon>Ploima</taxon>
        <taxon>Brachionidae</taxon>
        <taxon>Brachionus</taxon>
    </lineage>
</organism>
<sequence length="565" mass="67033">MENSPIERKYKSALKKFSNFFKSAKQHEKYKFGYPICNSGLTRHEAKSLGFNFTTYMWKKSGRKSLQDFFIEAVEKHMQSLSSIAANRYLKKYQTNAFYSSVSFLQAYSSFEMKDQISFSSFYKYLGDKYKKPHRLSDLCDYCELNQIYKKEVVEYACQNGINEIDNSNFESILCNLSNLAENEELNEFRKLIKDIEYLDFHKSIAKRQREAYNLMKNTLAEDYILIEIDWKQKILLGLSPRQTNSEFWNQKTRTLLGFGIYYRLNDEIKVMNIDLVSSFQENESAFDVVCGFRKLDEFKAIEQKKYIIWADTGSHFRCAELIHYLFNELAREQIRVCLNFFCEKHGKNGRDQHFSLVSNFIKQESFVKRLACSKDVVDAINKHQAISNEHRKKLKLKPIYTRAFVLERENLNSSLRFFRKIKNIRLYYNFYNDSTFNLKSTILSDLRESKDISFNDRSETSENDRENMIEESIKNNFSLSNFSKKMENLKKLLNNSNITPNENNTQNDFEEVDEIEENVEIESCTQKCRECKKPVKFQIITLLNKKNQIRLQDIQLELFEHQHA</sequence>
<dbReference type="EMBL" id="CAJNOC010001526">
    <property type="protein sequence ID" value="CAF0871784.1"/>
    <property type="molecule type" value="Genomic_DNA"/>
</dbReference>
<keyword evidence="2" id="KW-1185">Reference proteome</keyword>